<protein>
    <recommendedName>
        <fullName evidence="1">Molybdopterin molybdenumtransferase</fullName>
        <ecNumber evidence="1">2.10.1.1</ecNumber>
    </recommendedName>
</protein>
<comment type="catalytic activity">
    <reaction evidence="1">
        <text>adenylyl-molybdopterin + molybdate = Mo-molybdopterin + AMP + H(+)</text>
        <dbReference type="Rhea" id="RHEA:35047"/>
        <dbReference type="ChEBI" id="CHEBI:15378"/>
        <dbReference type="ChEBI" id="CHEBI:36264"/>
        <dbReference type="ChEBI" id="CHEBI:62727"/>
        <dbReference type="ChEBI" id="CHEBI:71302"/>
        <dbReference type="ChEBI" id="CHEBI:456215"/>
    </reaction>
</comment>
<evidence type="ECO:0000259" key="3">
    <source>
        <dbReference type="Pfam" id="PF03454"/>
    </source>
</evidence>
<keyword evidence="5" id="KW-1185">Reference proteome</keyword>
<dbReference type="Pfam" id="PF03454">
    <property type="entry name" value="MoeA_C"/>
    <property type="match status" value="1"/>
</dbReference>
<dbReference type="InterPro" id="IPR038987">
    <property type="entry name" value="MoeA-like"/>
</dbReference>
<evidence type="ECO:0000313" key="4">
    <source>
        <dbReference type="EMBL" id="CAG7625851.1"/>
    </source>
</evidence>
<comment type="caution">
    <text evidence="4">The sequence shown here is derived from an EMBL/GenBank/DDBJ whole genome shotgun (WGS) entry which is preliminary data.</text>
</comment>
<feature type="domain" description="MoeA C-terminal" evidence="3">
    <location>
        <begin position="81"/>
        <end position="150"/>
    </location>
</feature>
<proteinExistence type="inferred from homology"/>
<keyword evidence="1" id="KW-0479">Metal-binding</keyword>
<comment type="similarity">
    <text evidence="1">Belongs to the MoeA family.</text>
</comment>
<keyword evidence="1" id="KW-0460">Magnesium</keyword>
<accession>A0ABN7THH9</accession>
<dbReference type="GO" id="GO:0061599">
    <property type="term" value="F:molybdopterin molybdotransferase activity"/>
    <property type="evidence" value="ECO:0007669"/>
    <property type="project" value="UniProtKB-EC"/>
</dbReference>
<feature type="domain" description="MoaB/Mog" evidence="2">
    <location>
        <begin position="6"/>
        <end position="65"/>
    </location>
</feature>
<keyword evidence="1 4" id="KW-0808">Transferase</keyword>
<dbReference type="PANTHER" id="PTHR10192">
    <property type="entry name" value="MOLYBDOPTERIN BIOSYNTHESIS PROTEIN"/>
    <property type="match status" value="1"/>
</dbReference>
<dbReference type="Pfam" id="PF00994">
    <property type="entry name" value="MoCF_biosynth"/>
    <property type="match status" value="1"/>
</dbReference>
<dbReference type="PANTHER" id="PTHR10192:SF5">
    <property type="entry name" value="GEPHYRIN"/>
    <property type="match status" value="1"/>
</dbReference>
<evidence type="ECO:0000256" key="1">
    <source>
        <dbReference type="RuleBase" id="RU365090"/>
    </source>
</evidence>
<dbReference type="EMBL" id="CAJVCE010000003">
    <property type="protein sequence ID" value="CAG7625851.1"/>
    <property type="molecule type" value="Genomic_DNA"/>
</dbReference>
<evidence type="ECO:0000313" key="5">
    <source>
        <dbReference type="Proteomes" id="UP000730618"/>
    </source>
</evidence>
<name>A0ABN7THH9_9BACL</name>
<dbReference type="InterPro" id="IPR001453">
    <property type="entry name" value="MoaB/Mog_dom"/>
</dbReference>
<comment type="pathway">
    <text evidence="1">Cofactor biosynthesis; molybdopterin biosynthesis.</text>
</comment>
<organism evidence="4 5">
    <name type="scientific">Paenibacillus allorhizosphaerae</name>
    <dbReference type="NCBI Taxonomy" id="2849866"/>
    <lineage>
        <taxon>Bacteria</taxon>
        <taxon>Bacillati</taxon>
        <taxon>Bacillota</taxon>
        <taxon>Bacilli</taxon>
        <taxon>Bacillales</taxon>
        <taxon>Paenibacillaceae</taxon>
        <taxon>Paenibacillus</taxon>
    </lineage>
</organism>
<sequence>MRLDYDIMADFFARWEGTTLFNKVAMRPGSPTSAGLWQNKLLFGLSGNPSACYVGFELFVRPVLSSMQASAEVTAQEHTAFLAEDYLKVNAYARYVRGVWFSEKGMIYVRPVGTDKSSAVVTIKDANCLIVVPPTKTGIRAGDIVKFLPLEGAMVH</sequence>
<keyword evidence="1" id="KW-0500">Molybdenum</keyword>
<dbReference type="InterPro" id="IPR005111">
    <property type="entry name" value="MoeA_C_domain_IV"/>
</dbReference>
<gene>
    <name evidence="4" type="primary">moeA_1</name>
    <name evidence="4" type="ORF">PAECIP111802_01190</name>
</gene>
<reference evidence="4 5" key="1">
    <citation type="submission" date="2021-06" db="EMBL/GenBank/DDBJ databases">
        <authorList>
            <person name="Criscuolo A."/>
        </authorList>
    </citation>
    <scope>NUCLEOTIDE SEQUENCE [LARGE SCALE GENOMIC DNA]</scope>
    <source>
        <strain evidence="5">CIP 111802</strain>
    </source>
</reference>
<evidence type="ECO:0000259" key="2">
    <source>
        <dbReference type="Pfam" id="PF00994"/>
    </source>
</evidence>
<comment type="cofactor">
    <cofactor evidence="1">
        <name>Mg(2+)</name>
        <dbReference type="ChEBI" id="CHEBI:18420"/>
    </cofactor>
</comment>
<dbReference type="Proteomes" id="UP000730618">
    <property type="component" value="Unassembled WGS sequence"/>
</dbReference>
<dbReference type="EC" id="2.10.1.1" evidence="1"/>
<comment type="function">
    <text evidence="1">Catalyzes the insertion of molybdate into adenylated molybdopterin with the concomitant release of AMP.</text>
</comment>
<keyword evidence="1" id="KW-0501">Molybdenum cofactor biosynthesis</keyword>